<organism evidence="4 5">
    <name type="scientific">Nasonia vitripennis</name>
    <name type="common">Parasitic wasp</name>
    <dbReference type="NCBI Taxonomy" id="7425"/>
    <lineage>
        <taxon>Eukaryota</taxon>
        <taxon>Metazoa</taxon>
        <taxon>Ecdysozoa</taxon>
        <taxon>Arthropoda</taxon>
        <taxon>Hexapoda</taxon>
        <taxon>Insecta</taxon>
        <taxon>Pterygota</taxon>
        <taxon>Neoptera</taxon>
        <taxon>Endopterygota</taxon>
        <taxon>Hymenoptera</taxon>
        <taxon>Apocrita</taxon>
        <taxon>Proctotrupomorpha</taxon>
        <taxon>Chalcidoidea</taxon>
        <taxon>Pteromalidae</taxon>
        <taxon>Pteromalinae</taxon>
        <taxon>Nasonia</taxon>
    </lineage>
</organism>
<dbReference type="GeneID" id="116416774"/>
<dbReference type="SMR" id="A0A7M7Q7H7"/>
<dbReference type="PANTHER" id="PTHR48043">
    <property type="entry name" value="EG:EG0003.4 PROTEIN-RELATED"/>
    <property type="match status" value="1"/>
</dbReference>
<keyword evidence="3" id="KW-0808">Transferase</keyword>
<evidence type="ECO:0000313" key="5">
    <source>
        <dbReference type="Proteomes" id="UP000002358"/>
    </source>
</evidence>
<keyword evidence="2" id="KW-0328">Glycosyltransferase</keyword>
<name>A0A7M7Q7H7_NASVI</name>
<dbReference type="SUPFAM" id="SSF53756">
    <property type="entry name" value="UDP-Glycosyltransferase/glycogen phosphorylase"/>
    <property type="match status" value="1"/>
</dbReference>
<evidence type="ECO:0000256" key="3">
    <source>
        <dbReference type="ARBA" id="ARBA00022679"/>
    </source>
</evidence>
<dbReference type="Pfam" id="PF00201">
    <property type="entry name" value="UDPGT"/>
    <property type="match status" value="1"/>
</dbReference>
<dbReference type="InterPro" id="IPR002213">
    <property type="entry name" value="UDP_glucos_trans"/>
</dbReference>
<evidence type="ECO:0008006" key="6">
    <source>
        <dbReference type="Google" id="ProtNLM"/>
    </source>
</evidence>
<dbReference type="KEGG" id="nvi:116416774"/>
<dbReference type="Gene3D" id="3.40.50.2000">
    <property type="entry name" value="Glycogen Phosphorylase B"/>
    <property type="match status" value="1"/>
</dbReference>
<dbReference type="Proteomes" id="UP000002358">
    <property type="component" value="Chromosome 3"/>
</dbReference>
<evidence type="ECO:0000256" key="2">
    <source>
        <dbReference type="ARBA" id="ARBA00022676"/>
    </source>
</evidence>
<protein>
    <recommendedName>
        <fullName evidence="6">Glucuronosyltransferase</fullName>
    </recommendedName>
</protein>
<dbReference type="GO" id="GO:0008194">
    <property type="term" value="F:UDP-glycosyltransferase activity"/>
    <property type="evidence" value="ECO:0007669"/>
    <property type="project" value="InterPro"/>
</dbReference>
<dbReference type="OrthoDB" id="5835829at2759"/>
<dbReference type="InParanoid" id="A0A7M7Q7H7"/>
<evidence type="ECO:0000313" key="4">
    <source>
        <dbReference type="EnsemblMetazoa" id="XP_031782204"/>
    </source>
</evidence>
<accession>A0A7M7Q7H7</accession>
<dbReference type="PANTHER" id="PTHR48043:SF145">
    <property type="entry name" value="FI06409P-RELATED"/>
    <property type="match status" value="1"/>
</dbReference>
<keyword evidence="5" id="KW-1185">Reference proteome</keyword>
<dbReference type="InterPro" id="IPR050271">
    <property type="entry name" value="UDP-glycosyltransferase"/>
</dbReference>
<comment type="similarity">
    <text evidence="1">Belongs to the UDP-glycosyltransferase family.</text>
</comment>
<reference evidence="4" key="1">
    <citation type="submission" date="2021-01" db="UniProtKB">
        <authorList>
            <consortium name="EnsemblMetazoa"/>
        </authorList>
    </citation>
    <scope>IDENTIFICATION</scope>
</reference>
<dbReference type="RefSeq" id="XP_031782204.1">
    <property type="nucleotide sequence ID" value="XM_031926344.1"/>
</dbReference>
<dbReference type="EnsemblMetazoa" id="XM_031926344">
    <property type="protein sequence ID" value="XP_031782204"/>
    <property type="gene ID" value="LOC116416774"/>
</dbReference>
<sequence>RTQEAIYYGLPLLGIPLLGDQHFNVRASVKRGIAVKLDLQEVTERSFTHALKEVLYNPQYKKAAKDLIRRFRDRPMSPMDTSIFWVEYIVIRLDNFWSF</sequence>
<evidence type="ECO:0000256" key="1">
    <source>
        <dbReference type="ARBA" id="ARBA00009995"/>
    </source>
</evidence>
<dbReference type="AlphaFoldDB" id="A0A7M7Q7H7"/>
<proteinExistence type="inferred from homology"/>